<feature type="compositionally biased region" description="Basic and acidic residues" evidence="1">
    <location>
        <begin position="161"/>
        <end position="173"/>
    </location>
</feature>
<feature type="region of interest" description="Disordered" evidence="1">
    <location>
        <begin position="140"/>
        <end position="178"/>
    </location>
</feature>
<proteinExistence type="predicted"/>
<evidence type="ECO:0000313" key="2">
    <source>
        <dbReference type="EMBL" id="MBW0467786.1"/>
    </source>
</evidence>
<accession>A0A9Q3GHN4</accession>
<gene>
    <name evidence="2" type="ORF">O181_007501</name>
</gene>
<evidence type="ECO:0000313" key="3">
    <source>
        <dbReference type="Proteomes" id="UP000765509"/>
    </source>
</evidence>
<feature type="compositionally biased region" description="Acidic residues" evidence="1">
    <location>
        <begin position="140"/>
        <end position="152"/>
    </location>
</feature>
<keyword evidence="3" id="KW-1185">Reference proteome</keyword>
<dbReference type="AlphaFoldDB" id="A0A9Q3GHN4"/>
<sequence length="189" mass="21736">MYQVYQITGLLLDLIKHAKDMLVLSTQKRKKSMAAENGHVGRVKSSKSTPIVLGYGKGSYDIANSLQDSRKRTNIGIYSAYKSTDFKEKQPFRVDFRDKPKERVAEVTKMKNTFQNCGSTDHYANKCQKAKKKVYAIEQVPEEEFPTEDSESDSMGNYIREQSDNDQDPREEFLLDYQGKSQLEIQDIQ</sequence>
<comment type="caution">
    <text evidence="2">The sequence shown here is derived from an EMBL/GenBank/DDBJ whole genome shotgun (WGS) entry which is preliminary data.</text>
</comment>
<protein>
    <submittedName>
        <fullName evidence="2">Uncharacterized protein</fullName>
    </submittedName>
</protein>
<reference evidence="2" key="1">
    <citation type="submission" date="2021-03" db="EMBL/GenBank/DDBJ databases">
        <title>Draft genome sequence of rust myrtle Austropuccinia psidii MF-1, a brazilian biotype.</title>
        <authorList>
            <person name="Quecine M.C."/>
            <person name="Pachon D.M.R."/>
            <person name="Bonatelli M.L."/>
            <person name="Correr F.H."/>
            <person name="Franceschini L.M."/>
            <person name="Leite T.F."/>
            <person name="Margarido G.R.A."/>
            <person name="Almeida C.A."/>
            <person name="Ferrarezi J.A."/>
            <person name="Labate C.A."/>
        </authorList>
    </citation>
    <scope>NUCLEOTIDE SEQUENCE</scope>
    <source>
        <strain evidence="2">MF-1</strain>
    </source>
</reference>
<organism evidence="2 3">
    <name type="scientific">Austropuccinia psidii MF-1</name>
    <dbReference type="NCBI Taxonomy" id="1389203"/>
    <lineage>
        <taxon>Eukaryota</taxon>
        <taxon>Fungi</taxon>
        <taxon>Dikarya</taxon>
        <taxon>Basidiomycota</taxon>
        <taxon>Pucciniomycotina</taxon>
        <taxon>Pucciniomycetes</taxon>
        <taxon>Pucciniales</taxon>
        <taxon>Sphaerophragmiaceae</taxon>
        <taxon>Austropuccinia</taxon>
    </lineage>
</organism>
<name>A0A9Q3GHN4_9BASI</name>
<evidence type="ECO:0000256" key="1">
    <source>
        <dbReference type="SAM" id="MobiDB-lite"/>
    </source>
</evidence>
<dbReference type="EMBL" id="AVOT02001676">
    <property type="protein sequence ID" value="MBW0467786.1"/>
    <property type="molecule type" value="Genomic_DNA"/>
</dbReference>
<dbReference type="Proteomes" id="UP000765509">
    <property type="component" value="Unassembled WGS sequence"/>
</dbReference>